<dbReference type="AlphaFoldDB" id="X0T917"/>
<proteinExistence type="predicted"/>
<dbReference type="GO" id="GO:0005524">
    <property type="term" value="F:ATP binding"/>
    <property type="evidence" value="ECO:0007669"/>
    <property type="project" value="UniProtKB-KW"/>
</dbReference>
<evidence type="ECO:0000256" key="2">
    <source>
        <dbReference type="ARBA" id="ARBA00022741"/>
    </source>
</evidence>
<evidence type="ECO:0000256" key="3">
    <source>
        <dbReference type="ARBA" id="ARBA00022840"/>
    </source>
</evidence>
<dbReference type="SUPFAM" id="SSF52210">
    <property type="entry name" value="Succinyl-CoA synthetase domains"/>
    <property type="match status" value="2"/>
</dbReference>
<feature type="non-terminal residue" evidence="5">
    <location>
        <position position="280"/>
    </location>
</feature>
<dbReference type="GO" id="GO:0016874">
    <property type="term" value="F:ligase activity"/>
    <property type="evidence" value="ECO:0007669"/>
    <property type="project" value="UniProtKB-KW"/>
</dbReference>
<sequence>ISKSVSYGNAAVLDATDYLEYLGEDEDTNIIGIYIEGVKDGRRFFSSLRDVARRKPVLIWKGGETKEGTRATASHTASLAGSPLLWDTLVRQCGAIKVDNLDEMIDTIKALLYAKPTSGNGVGLVAMTGGQSVAITDAFARAGFDIPLLSEGSYRKFASFFNTIGSSYRNPLDISSNLPHLERIIRCLDILSEDERIYAVVLDLPVVFLTRISWLIPGFFDDLIDALSHYNERSAKPLLTILISAYAESETIEARKKLVARGIPSFPSFERGANALKKAV</sequence>
<dbReference type="InterPro" id="IPR032875">
    <property type="entry name" value="Succ_CoA_lig_flav_dom"/>
</dbReference>
<keyword evidence="2" id="KW-0547">Nucleotide-binding</keyword>
<accession>X0T917</accession>
<dbReference type="Gene3D" id="3.40.50.261">
    <property type="entry name" value="Succinyl-CoA synthetase domains"/>
    <property type="match status" value="2"/>
</dbReference>
<keyword evidence="1" id="KW-0436">Ligase</keyword>
<evidence type="ECO:0000259" key="4">
    <source>
        <dbReference type="Pfam" id="PF13607"/>
    </source>
</evidence>
<protein>
    <recommendedName>
        <fullName evidence="4">Succinyl-CoA synthetase-like flavodoxin domain-containing protein</fullName>
    </recommendedName>
</protein>
<dbReference type="PANTHER" id="PTHR43334:SF2">
    <property type="entry name" value="ACETATE--COA LIGASE [ADP-FORMING]"/>
    <property type="match status" value="1"/>
</dbReference>
<reference evidence="5" key="1">
    <citation type="journal article" date="2014" name="Front. Microbiol.">
        <title>High frequency of phylogenetically diverse reductive dehalogenase-homologous genes in deep subseafloor sedimentary metagenomes.</title>
        <authorList>
            <person name="Kawai M."/>
            <person name="Futagami T."/>
            <person name="Toyoda A."/>
            <person name="Takaki Y."/>
            <person name="Nishi S."/>
            <person name="Hori S."/>
            <person name="Arai W."/>
            <person name="Tsubouchi T."/>
            <person name="Morono Y."/>
            <person name="Uchiyama I."/>
            <person name="Ito T."/>
            <person name="Fujiyama A."/>
            <person name="Inagaki F."/>
            <person name="Takami H."/>
        </authorList>
    </citation>
    <scope>NUCLEOTIDE SEQUENCE</scope>
    <source>
        <strain evidence="5">Expedition CK06-06</strain>
    </source>
</reference>
<feature type="non-terminal residue" evidence="5">
    <location>
        <position position="1"/>
    </location>
</feature>
<comment type="caution">
    <text evidence="5">The sequence shown here is derived from an EMBL/GenBank/DDBJ whole genome shotgun (WGS) entry which is preliminary data.</text>
</comment>
<dbReference type="PANTHER" id="PTHR43334">
    <property type="entry name" value="ACETATE--COA LIGASE [ADP-FORMING]"/>
    <property type="match status" value="1"/>
</dbReference>
<feature type="domain" description="Succinyl-CoA synthetase-like flavodoxin" evidence="4">
    <location>
        <begin position="1"/>
        <end position="111"/>
    </location>
</feature>
<organism evidence="5">
    <name type="scientific">marine sediment metagenome</name>
    <dbReference type="NCBI Taxonomy" id="412755"/>
    <lineage>
        <taxon>unclassified sequences</taxon>
        <taxon>metagenomes</taxon>
        <taxon>ecological metagenomes</taxon>
    </lineage>
</organism>
<dbReference type="EMBL" id="BARS01016714">
    <property type="protein sequence ID" value="GAF89958.1"/>
    <property type="molecule type" value="Genomic_DNA"/>
</dbReference>
<evidence type="ECO:0000256" key="1">
    <source>
        <dbReference type="ARBA" id="ARBA00022598"/>
    </source>
</evidence>
<dbReference type="InterPro" id="IPR016102">
    <property type="entry name" value="Succinyl-CoA_synth-like"/>
</dbReference>
<evidence type="ECO:0000313" key="5">
    <source>
        <dbReference type="EMBL" id="GAF89958.1"/>
    </source>
</evidence>
<dbReference type="Pfam" id="PF13607">
    <property type="entry name" value="Succ_CoA_lig"/>
    <property type="match status" value="1"/>
</dbReference>
<dbReference type="InterPro" id="IPR051538">
    <property type="entry name" value="Acyl-CoA_Synth/Transferase"/>
</dbReference>
<gene>
    <name evidence="5" type="ORF">S01H1_27452</name>
</gene>
<keyword evidence="3" id="KW-0067">ATP-binding</keyword>
<name>X0T917_9ZZZZ</name>